<comment type="caution">
    <text evidence="4">The sequence shown here is derived from an EMBL/GenBank/DDBJ whole genome shotgun (WGS) entry which is preliminary data.</text>
</comment>
<dbReference type="Proteomes" id="UP000241895">
    <property type="component" value="Unassembled WGS sequence"/>
</dbReference>
<evidence type="ECO:0000313" key="5">
    <source>
        <dbReference type="Proteomes" id="UP000241895"/>
    </source>
</evidence>
<proteinExistence type="inferred from homology"/>
<dbReference type="EMBL" id="PXNS01000005">
    <property type="protein sequence ID" value="PTL94596.1"/>
    <property type="molecule type" value="Genomic_DNA"/>
</dbReference>
<evidence type="ECO:0000256" key="1">
    <source>
        <dbReference type="ARBA" id="ARBA00009091"/>
    </source>
</evidence>
<feature type="chain" id="PRO_5045933426" evidence="3">
    <location>
        <begin position="26"/>
        <end position="168"/>
    </location>
</feature>
<keyword evidence="2 3" id="KW-0732">Signal</keyword>
<dbReference type="PANTHER" id="PTHR35089:SF1">
    <property type="entry name" value="CHAPERONE PROTEIN SKP"/>
    <property type="match status" value="1"/>
</dbReference>
<dbReference type="InterPro" id="IPR024930">
    <property type="entry name" value="Skp_dom_sf"/>
</dbReference>
<evidence type="ECO:0000313" key="4">
    <source>
        <dbReference type="EMBL" id="PTL94596.1"/>
    </source>
</evidence>
<protein>
    <submittedName>
        <fullName evidence="4">Molecular chaperone Skp</fullName>
    </submittedName>
</protein>
<evidence type="ECO:0000256" key="3">
    <source>
        <dbReference type="SAM" id="SignalP"/>
    </source>
</evidence>
<dbReference type="Gene3D" id="3.30.910.20">
    <property type="entry name" value="Skp domain"/>
    <property type="match status" value="1"/>
</dbReference>
<comment type="similarity">
    <text evidence="1">Belongs to the Skp family.</text>
</comment>
<keyword evidence="5" id="KW-1185">Reference proteome</keyword>
<feature type="signal peptide" evidence="3">
    <location>
        <begin position="1"/>
        <end position="25"/>
    </location>
</feature>
<dbReference type="SUPFAM" id="SSF111384">
    <property type="entry name" value="OmpH-like"/>
    <property type="match status" value="1"/>
</dbReference>
<organism evidence="4 5">
    <name type="scientific">Halomonas litopenaei</name>
    <dbReference type="NCBI Taxonomy" id="2109328"/>
    <lineage>
        <taxon>Bacteria</taxon>
        <taxon>Pseudomonadati</taxon>
        <taxon>Pseudomonadota</taxon>
        <taxon>Gammaproteobacteria</taxon>
        <taxon>Oceanospirillales</taxon>
        <taxon>Halomonadaceae</taxon>
        <taxon>Halomonas</taxon>
    </lineage>
</organism>
<name>A0ABX5J0I3_9GAMM</name>
<reference evidence="4 5" key="1">
    <citation type="submission" date="2018-03" db="EMBL/GenBank/DDBJ databases">
        <authorList>
            <person name="Zhou J."/>
            <person name="Li X."/>
            <person name="Xue M."/>
            <person name="Yin J."/>
        </authorList>
    </citation>
    <scope>NUCLEOTIDE SEQUENCE [LARGE SCALE GENOMIC DNA]</scope>
    <source>
        <strain evidence="4 5">SYSU ZJ2214</strain>
    </source>
</reference>
<evidence type="ECO:0000256" key="2">
    <source>
        <dbReference type="ARBA" id="ARBA00022729"/>
    </source>
</evidence>
<gene>
    <name evidence="4" type="ORF">C6W88_09425</name>
</gene>
<sequence>MRTGGRRRWLVWLALAAALSSPVSASASQVAVLDWRRAVLDTEAARSAMQSLQQQVAPWQREAESLRLELEALADDLAAAEGPPSPSRVQEFQRKGQRFDRLRRDILEARQEAEQRLISRLEGRVDQAVAQVIERHEVEVLVTPDGVLHSGRDLPDLTAEVTRLLNTY</sequence>
<dbReference type="PANTHER" id="PTHR35089">
    <property type="entry name" value="CHAPERONE PROTEIN SKP"/>
    <property type="match status" value="1"/>
</dbReference>
<dbReference type="SMART" id="SM00935">
    <property type="entry name" value="OmpH"/>
    <property type="match status" value="1"/>
</dbReference>
<dbReference type="InterPro" id="IPR005632">
    <property type="entry name" value="Chaperone_Skp"/>
</dbReference>
<accession>A0ABX5J0I3</accession>
<dbReference type="RefSeq" id="WP_108132286.1">
    <property type="nucleotide sequence ID" value="NZ_PXNS01000005.1"/>
</dbReference>
<dbReference type="Pfam" id="PF03938">
    <property type="entry name" value="OmpH"/>
    <property type="match status" value="1"/>
</dbReference>